<dbReference type="Pfam" id="PF05148">
    <property type="entry name" value="Methyltransf_8"/>
    <property type="match status" value="1"/>
</dbReference>
<comment type="function">
    <text evidence="1">Probable methyltransferase required to silence rDNA.</text>
</comment>
<dbReference type="InterPro" id="IPR007823">
    <property type="entry name" value="RRP8"/>
</dbReference>
<dbReference type="PANTHER" id="PTHR12787">
    <property type="entry name" value="RIBOSOMAL RNA-PROCESSING PROTEIN 8"/>
    <property type="match status" value="1"/>
</dbReference>
<dbReference type="SUPFAM" id="SSF53335">
    <property type="entry name" value="S-adenosyl-L-methionine-dependent methyltransferases"/>
    <property type="match status" value="1"/>
</dbReference>
<accession>A0A7S4ETK8</accession>
<dbReference type="GO" id="GO:0008168">
    <property type="term" value="F:methyltransferase activity"/>
    <property type="evidence" value="ECO:0007669"/>
    <property type="project" value="UniProtKB-KW"/>
</dbReference>
<organism evidence="2">
    <name type="scientific">Chrysotila carterae</name>
    <name type="common">Marine alga</name>
    <name type="synonym">Syracosphaera carterae</name>
    <dbReference type="NCBI Taxonomy" id="13221"/>
    <lineage>
        <taxon>Eukaryota</taxon>
        <taxon>Haptista</taxon>
        <taxon>Haptophyta</taxon>
        <taxon>Prymnesiophyceae</taxon>
        <taxon>Isochrysidales</taxon>
        <taxon>Isochrysidaceae</taxon>
        <taxon>Chrysotila</taxon>
    </lineage>
</organism>
<evidence type="ECO:0000313" key="2">
    <source>
        <dbReference type="EMBL" id="CAE0750676.1"/>
    </source>
</evidence>
<dbReference type="EC" id="2.1.1.-" evidence="1"/>
<dbReference type="InterPro" id="IPR029063">
    <property type="entry name" value="SAM-dependent_MTases_sf"/>
</dbReference>
<sequence>MGCGDAEISARVKQTVHSFDLLPTNERVTACDVANVPLSDSSLDAVVFCLSLMGANYADFLREAHRLLKPRGALVIAEVTSRFDGGVAEWVHMLRRLGFDLDGRDESNSHFVLFNFVKSKRKVAEVELVPLKACLYKRR</sequence>
<dbReference type="CDD" id="cd02440">
    <property type="entry name" value="AdoMet_MTases"/>
    <property type="match status" value="1"/>
</dbReference>
<dbReference type="AlphaFoldDB" id="A0A7S4ETK8"/>
<keyword evidence="1" id="KW-0539">Nucleus</keyword>
<keyword evidence="1" id="KW-0949">S-adenosyl-L-methionine</keyword>
<keyword evidence="1" id="KW-0698">rRNA processing</keyword>
<comment type="similarity">
    <text evidence="1">Belongs to the methyltransferase superfamily. RRP8 family.</text>
</comment>
<evidence type="ECO:0000256" key="1">
    <source>
        <dbReference type="RuleBase" id="RU365074"/>
    </source>
</evidence>
<dbReference type="Gene3D" id="3.40.50.150">
    <property type="entry name" value="Vaccinia Virus protein VP39"/>
    <property type="match status" value="1"/>
</dbReference>
<dbReference type="EMBL" id="HBIZ01005687">
    <property type="protein sequence ID" value="CAE0750676.1"/>
    <property type="molecule type" value="Transcribed_RNA"/>
</dbReference>
<proteinExistence type="inferred from homology"/>
<name>A0A7S4ETK8_CHRCT</name>
<dbReference type="GO" id="GO:0032259">
    <property type="term" value="P:methylation"/>
    <property type="evidence" value="ECO:0007669"/>
    <property type="project" value="UniProtKB-KW"/>
</dbReference>
<gene>
    <name evidence="2" type="ORF">PCAR00345_LOCUS3261</name>
</gene>
<protein>
    <recommendedName>
        <fullName evidence="1">Ribosomal RNA-processing protein 8</fullName>
        <ecNumber evidence="1">2.1.1.-</ecNumber>
    </recommendedName>
</protein>
<dbReference type="GO" id="GO:0005730">
    <property type="term" value="C:nucleolus"/>
    <property type="evidence" value="ECO:0007669"/>
    <property type="project" value="UniProtKB-SubCell"/>
</dbReference>
<comment type="subcellular location">
    <subcellularLocation>
        <location evidence="1">Nucleus</location>
        <location evidence="1">Nucleolus</location>
    </subcellularLocation>
</comment>
<dbReference type="GO" id="GO:0006364">
    <property type="term" value="P:rRNA processing"/>
    <property type="evidence" value="ECO:0007669"/>
    <property type="project" value="UniProtKB-UniRule"/>
</dbReference>
<reference evidence="2" key="1">
    <citation type="submission" date="2021-01" db="EMBL/GenBank/DDBJ databases">
        <authorList>
            <person name="Corre E."/>
            <person name="Pelletier E."/>
            <person name="Niang G."/>
            <person name="Scheremetjew M."/>
            <person name="Finn R."/>
            <person name="Kale V."/>
            <person name="Holt S."/>
            <person name="Cochrane G."/>
            <person name="Meng A."/>
            <person name="Brown T."/>
            <person name="Cohen L."/>
        </authorList>
    </citation>
    <scope>NUCLEOTIDE SEQUENCE</scope>
    <source>
        <strain evidence="2">CCMP645</strain>
    </source>
</reference>
<keyword evidence="1" id="KW-0808">Transferase</keyword>
<dbReference type="PANTHER" id="PTHR12787:SF0">
    <property type="entry name" value="RIBOSOMAL RNA-PROCESSING PROTEIN 8"/>
    <property type="match status" value="1"/>
</dbReference>
<keyword evidence="1" id="KW-0489">Methyltransferase</keyword>